<dbReference type="Gene3D" id="3.40.1000.10">
    <property type="entry name" value="Mog1/PsbP, alpha/beta/alpha sandwich"/>
    <property type="match status" value="1"/>
</dbReference>
<dbReference type="GO" id="GO:0006694">
    <property type="term" value="P:steroid biosynthetic process"/>
    <property type="evidence" value="ECO:0007669"/>
    <property type="project" value="InterPro"/>
</dbReference>
<dbReference type="InterPro" id="IPR050177">
    <property type="entry name" value="Lipid_A_modif_metabolic_enz"/>
</dbReference>
<reference evidence="6" key="1">
    <citation type="submission" date="2019-07" db="EMBL/GenBank/DDBJ databases">
        <authorList>
            <person name="Dittberner H."/>
        </authorList>
    </citation>
    <scope>NUCLEOTIDE SEQUENCE [LARGE SCALE GENOMIC DNA]</scope>
</reference>
<comment type="caution">
    <text evidence="6">The sequence shown here is derived from an EMBL/GenBank/DDBJ whole genome shotgun (WGS) entry which is preliminary data.</text>
</comment>
<dbReference type="GO" id="GO:0005509">
    <property type="term" value="F:calcium ion binding"/>
    <property type="evidence" value="ECO:0007669"/>
    <property type="project" value="InterPro"/>
</dbReference>
<dbReference type="SUPFAM" id="SSF55724">
    <property type="entry name" value="Mog1p/PsbP-like"/>
    <property type="match status" value="1"/>
</dbReference>
<evidence type="ECO:0008006" key="8">
    <source>
        <dbReference type="Google" id="ProtNLM"/>
    </source>
</evidence>
<dbReference type="GO" id="GO:0015979">
    <property type="term" value="P:photosynthesis"/>
    <property type="evidence" value="ECO:0007669"/>
    <property type="project" value="InterPro"/>
</dbReference>
<gene>
    <name evidence="6" type="ORF">ANE_LOCUS5940</name>
</gene>
<evidence type="ECO:0000313" key="6">
    <source>
        <dbReference type="EMBL" id="VVA95495.1"/>
    </source>
</evidence>
<feature type="transmembrane region" description="Helical" evidence="3">
    <location>
        <begin position="15"/>
        <end position="34"/>
    </location>
</feature>
<dbReference type="InterPro" id="IPR016123">
    <property type="entry name" value="Mog1/PsbP_a/b/a-sand"/>
</dbReference>
<dbReference type="GO" id="GO:0009654">
    <property type="term" value="C:photosystem II oxygen evolving complex"/>
    <property type="evidence" value="ECO:0007669"/>
    <property type="project" value="InterPro"/>
</dbReference>
<dbReference type="PANTHER" id="PTHR43245">
    <property type="entry name" value="BIFUNCTIONAL POLYMYXIN RESISTANCE PROTEIN ARNA"/>
    <property type="match status" value="1"/>
</dbReference>
<keyword evidence="2" id="KW-0560">Oxidoreductase</keyword>
<sequence>MEMKEEENRGIEGKVVAVTGGLGLVGSAVCLELLRRGALQVRSFDCRTTSPWSDRLKESGVHCINGDVVSIEDVEEALEGVDCVIHLASYGGSGKEIVRTRRIEEVNVEGTRNVLETCVKKGITRLVYLSSNGVVFGGKEIENGDETLPYLASNQYVSPYDRTKSIAEQLVLKNNGRTIDNGHGSILSTCVIRCPLVYGPGEEKYLDRIISDARLGLFLFKIGDPNSKTDWIYVDNIVLALMLATTGLLSEHSQASGKAYFVSDGNPINFFEFLRPLLKNLDYDLPKSSLSISLAVTLGNIFKAIYIMLLPLLNQWWIPQPLILPPEVYKVGVTHYYSIRKAKEELEYEPKIQPEEAMTKTISYFKEKKRREVDGPSIYAWIFCVVGLPIILSAAWLPNIGPVPFFRAITLFFFRTMLGVRIASGIVMTVHVSEAVYALWLARRVDPKNAKAWFWRTLLLATFSLRLLWKRAKEVKQETTREDSIRCTSVSATISALDTSNDEQQHQLSSRDEEVGIKRREMIASSVFFLPFVVSPAFAETNASDTFRVYTDEVNKFEISIPQDWQIGKAEPNGFKSITAFYPEEASTSNVSVAITGLGPDFTRMESFGKVEAFAETLVSGLDRSWQRPAGVTAKLIDSRASKGFYYIEYTLQNPGETRKHLYSAIGMATNGWYNRLYTVTGQFTDEESAEQSSKIQKAVKSFRFI</sequence>
<feature type="domain" description="3-beta hydroxysteroid dehydrogenase/isomerase" evidence="4">
    <location>
        <begin position="17"/>
        <end position="289"/>
    </location>
</feature>
<dbReference type="InterPro" id="IPR028110">
    <property type="entry name" value="TMEM254"/>
</dbReference>
<feature type="transmembrane region" description="Helical" evidence="3">
    <location>
        <begin position="289"/>
        <end position="309"/>
    </location>
</feature>
<evidence type="ECO:0000259" key="4">
    <source>
        <dbReference type="Pfam" id="PF01073"/>
    </source>
</evidence>
<feature type="transmembrane region" description="Helical" evidence="3">
    <location>
        <begin position="452"/>
        <end position="469"/>
    </location>
</feature>
<accession>A0A565B3Y0</accession>
<evidence type="ECO:0000256" key="2">
    <source>
        <dbReference type="ARBA" id="ARBA00023002"/>
    </source>
</evidence>
<evidence type="ECO:0000256" key="3">
    <source>
        <dbReference type="SAM" id="Phobius"/>
    </source>
</evidence>
<protein>
    <recommendedName>
        <fullName evidence="8">PsbP C-terminal domain-containing protein</fullName>
    </recommendedName>
</protein>
<dbReference type="EMBL" id="CABITT030000002">
    <property type="protein sequence ID" value="VVA95495.1"/>
    <property type="molecule type" value="Genomic_DNA"/>
</dbReference>
<dbReference type="OrthoDB" id="2735536at2759"/>
<dbReference type="Pfam" id="PF01789">
    <property type="entry name" value="PsbP"/>
    <property type="match status" value="1"/>
</dbReference>
<dbReference type="SUPFAM" id="SSF51735">
    <property type="entry name" value="NAD(P)-binding Rossmann-fold domains"/>
    <property type="match status" value="1"/>
</dbReference>
<dbReference type="GO" id="GO:0019898">
    <property type="term" value="C:extrinsic component of membrane"/>
    <property type="evidence" value="ECO:0007669"/>
    <property type="project" value="InterPro"/>
</dbReference>
<keyword evidence="3" id="KW-0812">Transmembrane</keyword>
<keyword evidence="3" id="KW-1133">Transmembrane helix</keyword>
<name>A0A565B3Y0_9BRAS</name>
<evidence type="ECO:0000259" key="5">
    <source>
        <dbReference type="Pfam" id="PF01789"/>
    </source>
</evidence>
<organism evidence="6 7">
    <name type="scientific">Arabis nemorensis</name>
    <dbReference type="NCBI Taxonomy" id="586526"/>
    <lineage>
        <taxon>Eukaryota</taxon>
        <taxon>Viridiplantae</taxon>
        <taxon>Streptophyta</taxon>
        <taxon>Embryophyta</taxon>
        <taxon>Tracheophyta</taxon>
        <taxon>Spermatophyta</taxon>
        <taxon>Magnoliopsida</taxon>
        <taxon>eudicotyledons</taxon>
        <taxon>Gunneridae</taxon>
        <taxon>Pentapetalae</taxon>
        <taxon>rosids</taxon>
        <taxon>malvids</taxon>
        <taxon>Brassicales</taxon>
        <taxon>Brassicaceae</taxon>
        <taxon>Arabideae</taxon>
        <taxon>Arabis</taxon>
    </lineage>
</organism>
<dbReference type="AlphaFoldDB" id="A0A565B3Y0"/>
<keyword evidence="7" id="KW-1185">Reference proteome</keyword>
<feature type="transmembrane region" description="Helical" evidence="3">
    <location>
        <begin position="418"/>
        <end position="440"/>
    </location>
</feature>
<dbReference type="InterPro" id="IPR036291">
    <property type="entry name" value="NAD(P)-bd_dom_sf"/>
</dbReference>
<proteinExistence type="inferred from homology"/>
<feature type="transmembrane region" description="Helical" evidence="3">
    <location>
        <begin position="378"/>
        <end position="397"/>
    </location>
</feature>
<comment type="similarity">
    <text evidence="1">Belongs to the 3-beta-HSD family.</text>
</comment>
<dbReference type="GO" id="GO:0016616">
    <property type="term" value="F:oxidoreductase activity, acting on the CH-OH group of donors, NAD or NADP as acceptor"/>
    <property type="evidence" value="ECO:0007669"/>
    <property type="project" value="InterPro"/>
</dbReference>
<dbReference type="Pfam" id="PF01073">
    <property type="entry name" value="3Beta_HSD"/>
    <property type="match status" value="1"/>
</dbReference>
<evidence type="ECO:0000256" key="1">
    <source>
        <dbReference type="ARBA" id="ARBA00009219"/>
    </source>
</evidence>
<dbReference type="Pfam" id="PF14934">
    <property type="entry name" value="TMEM254"/>
    <property type="match status" value="1"/>
</dbReference>
<dbReference type="PANTHER" id="PTHR43245:SF51">
    <property type="entry name" value="SHORT CHAIN DEHYDROGENASE_REDUCTASE FAMILY 42E, MEMBER 2"/>
    <property type="match status" value="1"/>
</dbReference>
<feature type="domain" description="PsbP C-terminal" evidence="5">
    <location>
        <begin position="546"/>
        <end position="705"/>
    </location>
</feature>
<dbReference type="InterPro" id="IPR002225">
    <property type="entry name" value="3Beta_OHSteriod_DH/Estase"/>
</dbReference>
<dbReference type="Gene3D" id="3.40.50.720">
    <property type="entry name" value="NAD(P)-binding Rossmann-like Domain"/>
    <property type="match status" value="1"/>
</dbReference>
<keyword evidence="3" id="KW-0472">Membrane</keyword>
<evidence type="ECO:0000313" key="7">
    <source>
        <dbReference type="Proteomes" id="UP000489600"/>
    </source>
</evidence>
<dbReference type="Proteomes" id="UP000489600">
    <property type="component" value="Unassembled WGS sequence"/>
</dbReference>
<dbReference type="InterPro" id="IPR002683">
    <property type="entry name" value="PsbP_C"/>
</dbReference>